<comment type="similarity">
    <text evidence="1">Belongs to the phosphatidylethanolamine-binding protein family.</text>
</comment>
<dbReference type="InterPro" id="IPR001858">
    <property type="entry name" value="Phosphatidylethanolamine-bd_CS"/>
</dbReference>
<dbReference type="PROSITE" id="PS01220">
    <property type="entry name" value="PBP"/>
    <property type="match status" value="1"/>
</dbReference>
<dbReference type="InterPro" id="IPR036610">
    <property type="entry name" value="PEBP-like_sf"/>
</dbReference>
<dbReference type="AlphaFoldDB" id="A0AAV1E157"/>
<protein>
    <submittedName>
        <fullName evidence="3">OLC1v1014283C1</fullName>
    </submittedName>
</protein>
<dbReference type="EMBL" id="OX459124">
    <property type="protein sequence ID" value="CAI9113644.1"/>
    <property type="molecule type" value="Genomic_DNA"/>
</dbReference>
<feature type="compositionally biased region" description="Polar residues" evidence="2">
    <location>
        <begin position="112"/>
        <end position="129"/>
    </location>
</feature>
<dbReference type="Gene3D" id="3.90.280.10">
    <property type="entry name" value="PEBP-like"/>
    <property type="match status" value="1"/>
</dbReference>
<gene>
    <name evidence="3" type="ORF">OLC1_LOCUS20612</name>
</gene>
<dbReference type="PANTHER" id="PTHR11362:SF82">
    <property type="entry name" value="PHOSPHATIDYLETHANOLAMINE-BINDING PROTEIN 4"/>
    <property type="match status" value="1"/>
</dbReference>
<reference evidence="3" key="1">
    <citation type="submission" date="2023-03" db="EMBL/GenBank/DDBJ databases">
        <authorList>
            <person name="Julca I."/>
        </authorList>
    </citation>
    <scope>NUCLEOTIDE SEQUENCE</scope>
</reference>
<sequence length="421" mass="44801">MASNVDPFVVVGRVINDVVDMFIPSVNMAIYIGDKQVINVSDIKPSLAVTTFRVNIHGDPNLSYTLVMTDPDAPSPSEPNLRQWVHWIVTDIPGCGTLSEGINITKLDPRSTKLQSKEQAQGKQGTTLSPPNPTPSQVVAAVGDPLPNVRESTSGLTVTPHQVAPPLAAAPLLVSSTAEAETEPSELQIIEVVTGKLSQVEDKVAQATVAAEEVAASLDMIVAEEIAPPLDTVAQAIVVADVASTVDQRISADVAPVVENRHSIPSSNLVAAEDVVVAHTISNPNQRDSIAYVEIVVAMDKRQALSTPSSTPTTMPPEGDVWRDLQREFLEGEAQRESQILRPSSAQLTPEIFAPIAQSTSSPQGLQISNVKKSKTESSTPQSYPSNKEGISSSNASLIALLLIMKGIFLKIALEKVAQKN</sequence>
<dbReference type="Proteomes" id="UP001161247">
    <property type="component" value="Chromosome 7"/>
</dbReference>
<evidence type="ECO:0000313" key="4">
    <source>
        <dbReference type="Proteomes" id="UP001161247"/>
    </source>
</evidence>
<feature type="region of interest" description="Disordered" evidence="2">
    <location>
        <begin position="109"/>
        <end position="138"/>
    </location>
</feature>
<evidence type="ECO:0000256" key="2">
    <source>
        <dbReference type="SAM" id="MobiDB-lite"/>
    </source>
</evidence>
<accession>A0AAV1E157</accession>
<evidence type="ECO:0000313" key="3">
    <source>
        <dbReference type="EMBL" id="CAI9113644.1"/>
    </source>
</evidence>
<evidence type="ECO:0000256" key="1">
    <source>
        <dbReference type="ARBA" id="ARBA00007091"/>
    </source>
</evidence>
<dbReference type="InterPro" id="IPR035810">
    <property type="entry name" value="PEBP_euk"/>
</dbReference>
<dbReference type="InterPro" id="IPR008914">
    <property type="entry name" value="PEBP"/>
</dbReference>
<organism evidence="3 4">
    <name type="scientific">Oldenlandia corymbosa var. corymbosa</name>
    <dbReference type="NCBI Taxonomy" id="529605"/>
    <lineage>
        <taxon>Eukaryota</taxon>
        <taxon>Viridiplantae</taxon>
        <taxon>Streptophyta</taxon>
        <taxon>Embryophyta</taxon>
        <taxon>Tracheophyta</taxon>
        <taxon>Spermatophyta</taxon>
        <taxon>Magnoliopsida</taxon>
        <taxon>eudicotyledons</taxon>
        <taxon>Gunneridae</taxon>
        <taxon>Pentapetalae</taxon>
        <taxon>asterids</taxon>
        <taxon>lamiids</taxon>
        <taxon>Gentianales</taxon>
        <taxon>Rubiaceae</taxon>
        <taxon>Rubioideae</taxon>
        <taxon>Spermacoceae</taxon>
        <taxon>Hedyotis-Oldenlandia complex</taxon>
        <taxon>Oldenlandia</taxon>
    </lineage>
</organism>
<proteinExistence type="inferred from homology"/>
<dbReference type="PANTHER" id="PTHR11362">
    <property type="entry name" value="PHOSPHATIDYLETHANOLAMINE-BINDING PROTEIN"/>
    <property type="match status" value="1"/>
</dbReference>
<keyword evidence="4" id="KW-1185">Reference proteome</keyword>
<dbReference type="SUPFAM" id="SSF49777">
    <property type="entry name" value="PEBP-like"/>
    <property type="match status" value="1"/>
</dbReference>
<name>A0AAV1E157_OLDCO</name>
<dbReference type="Pfam" id="PF01161">
    <property type="entry name" value="PBP"/>
    <property type="match status" value="1"/>
</dbReference>
<feature type="region of interest" description="Disordered" evidence="2">
    <location>
        <begin position="359"/>
        <end position="390"/>
    </location>
</feature>